<feature type="transmembrane region" description="Helical" evidence="6">
    <location>
        <begin position="71"/>
        <end position="92"/>
    </location>
</feature>
<evidence type="ECO:0000313" key="7">
    <source>
        <dbReference type="EMBL" id="SFT83872.1"/>
    </source>
</evidence>
<accession>A0A1I7B9T2</accession>
<sequence>MIEPAHLIAFNLVLLASMASPGPALLLALRTTLVQGPRAGIATGAGLGLIAACWTGAGLLGLKIAFDLFPWAYVTIKTVGAFYLLWLAIGMWRDARNPLPEAPLKQGRAFRTGVLVNLGNPKSVLFASAVLAVIFPPDLPLAAKGLIVLNHLGVELIVYTGFALLLSTAPARRAYLSAKTILDRIAAAVLGALGIRLLLDH</sequence>
<dbReference type="RefSeq" id="WP_322786794.1">
    <property type="nucleotide sequence ID" value="NZ_FPAW01000009.1"/>
</dbReference>
<feature type="transmembrane region" description="Helical" evidence="6">
    <location>
        <begin position="147"/>
        <end position="169"/>
    </location>
</feature>
<dbReference type="eggNOG" id="COG1280">
    <property type="taxonomic scope" value="Bacteria"/>
</dbReference>
<proteinExistence type="predicted"/>
<dbReference type="PANTHER" id="PTHR30086:SF20">
    <property type="entry name" value="ARGININE EXPORTER PROTEIN ARGO-RELATED"/>
    <property type="match status" value="1"/>
</dbReference>
<dbReference type="GO" id="GO:0015171">
    <property type="term" value="F:amino acid transmembrane transporter activity"/>
    <property type="evidence" value="ECO:0007669"/>
    <property type="project" value="TreeGrafter"/>
</dbReference>
<evidence type="ECO:0000256" key="5">
    <source>
        <dbReference type="ARBA" id="ARBA00023136"/>
    </source>
</evidence>
<dbReference type="EMBL" id="FPAW01000009">
    <property type="protein sequence ID" value="SFT83872.1"/>
    <property type="molecule type" value="Genomic_DNA"/>
</dbReference>
<name>A0A1I7B9T2_9RHOB</name>
<gene>
    <name evidence="7" type="ORF">SAMN05216236_10931</name>
</gene>
<organism evidence="7 8">
    <name type="scientific">Sedimentitalea nanhaiensis</name>
    <dbReference type="NCBI Taxonomy" id="999627"/>
    <lineage>
        <taxon>Bacteria</taxon>
        <taxon>Pseudomonadati</taxon>
        <taxon>Pseudomonadota</taxon>
        <taxon>Alphaproteobacteria</taxon>
        <taxon>Rhodobacterales</taxon>
        <taxon>Paracoccaceae</taxon>
        <taxon>Sedimentitalea</taxon>
    </lineage>
</organism>
<evidence type="ECO:0000256" key="1">
    <source>
        <dbReference type="ARBA" id="ARBA00004651"/>
    </source>
</evidence>
<keyword evidence="5 6" id="KW-0472">Membrane</keyword>
<dbReference type="Pfam" id="PF01810">
    <property type="entry name" value="LysE"/>
    <property type="match status" value="1"/>
</dbReference>
<dbReference type="AlphaFoldDB" id="A0A1I7B9T2"/>
<evidence type="ECO:0000256" key="4">
    <source>
        <dbReference type="ARBA" id="ARBA00022989"/>
    </source>
</evidence>
<dbReference type="GO" id="GO:0005886">
    <property type="term" value="C:plasma membrane"/>
    <property type="evidence" value="ECO:0007669"/>
    <property type="project" value="UniProtKB-SubCell"/>
</dbReference>
<keyword evidence="8" id="KW-1185">Reference proteome</keyword>
<evidence type="ECO:0000313" key="8">
    <source>
        <dbReference type="Proteomes" id="UP000182466"/>
    </source>
</evidence>
<keyword evidence="4 6" id="KW-1133">Transmembrane helix</keyword>
<comment type="subcellular location">
    <subcellularLocation>
        <location evidence="1">Cell membrane</location>
        <topology evidence="1">Multi-pass membrane protein</topology>
    </subcellularLocation>
</comment>
<keyword evidence="2" id="KW-1003">Cell membrane</keyword>
<evidence type="ECO:0000256" key="3">
    <source>
        <dbReference type="ARBA" id="ARBA00022692"/>
    </source>
</evidence>
<feature type="transmembrane region" description="Helical" evidence="6">
    <location>
        <begin position="181"/>
        <end position="199"/>
    </location>
</feature>
<keyword evidence="3 6" id="KW-0812">Transmembrane</keyword>
<feature type="transmembrane region" description="Helical" evidence="6">
    <location>
        <begin position="6"/>
        <end position="29"/>
    </location>
</feature>
<dbReference type="STRING" id="999627.SAMN05216236_10931"/>
<feature type="transmembrane region" description="Helical" evidence="6">
    <location>
        <begin position="41"/>
        <end position="65"/>
    </location>
</feature>
<dbReference type="InterPro" id="IPR001123">
    <property type="entry name" value="LeuE-type"/>
</dbReference>
<reference evidence="7 8" key="1">
    <citation type="submission" date="2016-10" db="EMBL/GenBank/DDBJ databases">
        <authorList>
            <person name="de Groot N.N."/>
        </authorList>
    </citation>
    <scope>NUCLEOTIDE SEQUENCE [LARGE SCALE GENOMIC DNA]</scope>
    <source>
        <strain evidence="7 8">CGMCC 1.10959</strain>
    </source>
</reference>
<evidence type="ECO:0000256" key="2">
    <source>
        <dbReference type="ARBA" id="ARBA00022475"/>
    </source>
</evidence>
<dbReference type="PANTHER" id="PTHR30086">
    <property type="entry name" value="ARGININE EXPORTER PROTEIN ARGO"/>
    <property type="match status" value="1"/>
</dbReference>
<protein>
    <submittedName>
        <fullName evidence="7">Threonine/homoserine/homoserine lactone efflux protein</fullName>
    </submittedName>
</protein>
<dbReference type="Proteomes" id="UP000182466">
    <property type="component" value="Unassembled WGS sequence"/>
</dbReference>
<evidence type="ECO:0000256" key="6">
    <source>
        <dbReference type="SAM" id="Phobius"/>
    </source>
</evidence>